<keyword evidence="2" id="KW-1185">Reference proteome</keyword>
<gene>
    <name evidence="1" type="ORF">GQ607_004010</name>
</gene>
<protein>
    <recommendedName>
        <fullName evidence="3">Heterokaryon incompatibility domain-containing protein</fullName>
    </recommendedName>
</protein>
<dbReference type="Proteomes" id="UP000434172">
    <property type="component" value="Unassembled WGS sequence"/>
</dbReference>
<evidence type="ECO:0000313" key="1">
    <source>
        <dbReference type="EMBL" id="KAF0328598.1"/>
    </source>
</evidence>
<dbReference type="EMBL" id="WOWK01000016">
    <property type="protein sequence ID" value="KAF0328598.1"/>
    <property type="molecule type" value="Genomic_DNA"/>
</dbReference>
<organism evidence="1 2">
    <name type="scientific">Colletotrichum asianum</name>
    <dbReference type="NCBI Taxonomy" id="702518"/>
    <lineage>
        <taxon>Eukaryota</taxon>
        <taxon>Fungi</taxon>
        <taxon>Dikarya</taxon>
        <taxon>Ascomycota</taxon>
        <taxon>Pezizomycotina</taxon>
        <taxon>Sordariomycetes</taxon>
        <taxon>Hypocreomycetidae</taxon>
        <taxon>Glomerellales</taxon>
        <taxon>Glomerellaceae</taxon>
        <taxon>Colletotrichum</taxon>
        <taxon>Colletotrichum gloeosporioides species complex</taxon>
    </lineage>
</organism>
<accession>A0A8H3ZR14</accession>
<comment type="caution">
    <text evidence="1">The sequence shown here is derived from an EMBL/GenBank/DDBJ whole genome shotgun (WGS) entry which is preliminary data.</text>
</comment>
<dbReference type="OrthoDB" id="2157530at2759"/>
<sequence>MAEYYAGADMNITPMAAPELRKGLDDWLEDGARALQQNFSEVLKFIQALVENAYFERVWTMQETALAWCTHLETPGGIIYGWEIDEAVRRACGIRSYPRSPDDPPTYRDTKASFDLGVGQIDNRVVLFDNRHIRGGVSTQAWIARNRRPLALVWRIAQNRRCTVAKDALWGMMAMVEGGDSIQTTYEQPVAQVLEELVEKGLLRLEILCVRKTIASPSWVPALENEVPLMGAECTIEPARRKVTIRNGSTEMRAKKVIATDVKGDYYVRIADTERSQEIVMMTEGWDFESNNLPGRRHWLILIEGTDSRVTFLLISDQNESGNVIHKVDALQCGLELPAEAVPWVLDGQVDIRIE</sequence>
<dbReference type="PANTHER" id="PTHR24148">
    <property type="entry name" value="ANKYRIN REPEAT DOMAIN-CONTAINING PROTEIN 39 HOMOLOG-RELATED"/>
    <property type="match status" value="1"/>
</dbReference>
<dbReference type="PANTHER" id="PTHR24148:SF64">
    <property type="entry name" value="HETEROKARYON INCOMPATIBILITY DOMAIN-CONTAINING PROTEIN"/>
    <property type="match status" value="1"/>
</dbReference>
<dbReference type="AlphaFoldDB" id="A0A8H3ZR14"/>
<evidence type="ECO:0000313" key="2">
    <source>
        <dbReference type="Proteomes" id="UP000434172"/>
    </source>
</evidence>
<proteinExistence type="predicted"/>
<evidence type="ECO:0008006" key="3">
    <source>
        <dbReference type="Google" id="ProtNLM"/>
    </source>
</evidence>
<name>A0A8H3ZR14_9PEZI</name>
<dbReference type="InterPro" id="IPR052895">
    <property type="entry name" value="HetReg/Transcr_Mod"/>
</dbReference>
<reference evidence="1 2" key="1">
    <citation type="submission" date="2019-12" db="EMBL/GenBank/DDBJ databases">
        <title>A genome sequence resource for the geographically widespread anthracnose pathogen Colletotrichum asianum.</title>
        <authorList>
            <person name="Meng Y."/>
        </authorList>
    </citation>
    <scope>NUCLEOTIDE SEQUENCE [LARGE SCALE GENOMIC DNA]</scope>
    <source>
        <strain evidence="1 2">ICMP 18580</strain>
    </source>
</reference>